<sequence>NHDKDNPGTGYDKSDFEKTVTRTIDYTYGNGPKQGQTAAPTVTQNVDFTRNIVTDNVTGKEVQSGGGYTTTDWKATGDDKTWAQVDSPAIASYTPSQ</sequence>
<evidence type="ECO:0000313" key="3">
    <source>
        <dbReference type="EMBL" id="ETJ22029.1"/>
    </source>
</evidence>
<protein>
    <recommendedName>
        <fullName evidence="2">Mub B2-like domain-containing protein</fullName>
    </recommendedName>
</protein>
<accession>W1WZX3</accession>
<feature type="region of interest" description="Disordered" evidence="1">
    <location>
        <begin position="60"/>
        <end position="80"/>
    </location>
</feature>
<dbReference type="Pfam" id="PF17966">
    <property type="entry name" value="Muc_B2"/>
    <property type="match status" value="1"/>
</dbReference>
<dbReference type="AlphaFoldDB" id="W1WZX3"/>
<dbReference type="InterPro" id="IPR041495">
    <property type="entry name" value="Mub_B2"/>
</dbReference>
<feature type="domain" description="Mub B2-like" evidence="2">
    <location>
        <begin position="12"/>
        <end position="97"/>
    </location>
</feature>
<evidence type="ECO:0000256" key="1">
    <source>
        <dbReference type="SAM" id="MobiDB-lite"/>
    </source>
</evidence>
<reference evidence="3" key="1">
    <citation type="submission" date="2013-12" db="EMBL/GenBank/DDBJ databases">
        <title>A Varibaculum cambriense genome reconstructed from a premature infant gut community with otherwise low bacterial novelty that shifts toward anaerobic metabolism during the third week of life.</title>
        <authorList>
            <person name="Brown C.T."/>
            <person name="Sharon I."/>
            <person name="Thomas B.C."/>
            <person name="Castelle C.J."/>
            <person name="Morowitz M.J."/>
            <person name="Banfield J.F."/>
        </authorList>
    </citation>
    <scope>NUCLEOTIDE SEQUENCE</scope>
</reference>
<comment type="caution">
    <text evidence="3">The sequence shown here is derived from an EMBL/GenBank/DDBJ whole genome shotgun (WGS) entry which is preliminary data.</text>
</comment>
<feature type="non-terminal residue" evidence="3">
    <location>
        <position position="97"/>
    </location>
</feature>
<proteinExistence type="predicted"/>
<organism evidence="3">
    <name type="scientific">human gut metagenome</name>
    <dbReference type="NCBI Taxonomy" id="408170"/>
    <lineage>
        <taxon>unclassified sequences</taxon>
        <taxon>metagenomes</taxon>
        <taxon>organismal metagenomes</taxon>
    </lineage>
</organism>
<dbReference type="EMBL" id="AZMM01018293">
    <property type="protein sequence ID" value="ETJ22029.1"/>
    <property type="molecule type" value="Genomic_DNA"/>
</dbReference>
<gene>
    <name evidence="3" type="ORF">Q604_UNBC18293G0001</name>
</gene>
<evidence type="ECO:0000259" key="2">
    <source>
        <dbReference type="Pfam" id="PF17966"/>
    </source>
</evidence>
<name>W1WZX3_9ZZZZ</name>
<feature type="non-terminal residue" evidence="3">
    <location>
        <position position="1"/>
    </location>
</feature>
<dbReference type="Gene3D" id="2.60.40.4300">
    <property type="match status" value="1"/>
</dbReference>